<evidence type="ECO:0000313" key="7">
    <source>
        <dbReference type="EMBL" id="OTA36076.1"/>
    </source>
</evidence>
<evidence type="ECO:0000256" key="1">
    <source>
        <dbReference type="ARBA" id="ARBA00001947"/>
    </source>
</evidence>
<keyword evidence="4" id="KW-0689">Ribosomal protein</keyword>
<dbReference type="VEuPathDB" id="FungiDB:BTJ68_03618"/>
<dbReference type="Proteomes" id="UP000194280">
    <property type="component" value="Unassembled WGS sequence"/>
</dbReference>
<evidence type="ECO:0000256" key="5">
    <source>
        <dbReference type="ARBA" id="ARBA00023274"/>
    </source>
</evidence>
<feature type="region of interest" description="Disordered" evidence="6">
    <location>
        <begin position="148"/>
        <end position="191"/>
    </location>
</feature>
<evidence type="ECO:0000256" key="6">
    <source>
        <dbReference type="SAM" id="MobiDB-lite"/>
    </source>
</evidence>
<dbReference type="InParanoid" id="A0A1Z5TJ81"/>
<sequence>MSVMPIGAEIDNVSLSALKRRFPFKSWHCPRSPLPRSYRGRGGQHAPLRSRELPWRRHHRYNPASVSPWSLRHSVQGGRLPTAGSSHADLPSVRQSHARRSGGEVGCPDFMALIPGMSYANPHQAWMSNSSYGSDFFATPAPVNQCVPPPIPTPAPAPQTQPQVQPQPVYVSPPSDPNRATTNADATRDGDPVRTFAWQSQPRRLSESTVGAIQAVGLGIGRRLRASNVTNAAADVYLQKVLAVDLLNPSPQAEARKHKLKTLVPGPRSFFMDVKCPGCFTITTVFSTPRPSSCAPAALRSFASQPVARPDSQRAALSGESR</sequence>
<dbReference type="GO" id="GO:1990904">
    <property type="term" value="C:ribonucleoprotein complex"/>
    <property type="evidence" value="ECO:0007669"/>
    <property type="project" value="UniProtKB-KW"/>
</dbReference>
<dbReference type="InterPro" id="IPR000592">
    <property type="entry name" value="Ribosomal_eS27"/>
</dbReference>
<comment type="caution">
    <text evidence="7">The sequence shown here is derived from an EMBL/GenBank/DDBJ whole genome shotgun (WGS) entry which is preliminary data.</text>
</comment>
<proteinExistence type="inferred from homology"/>
<evidence type="ECO:0000313" key="8">
    <source>
        <dbReference type="Proteomes" id="UP000194280"/>
    </source>
</evidence>
<feature type="compositionally biased region" description="Pro residues" evidence="6">
    <location>
        <begin position="148"/>
        <end position="159"/>
    </location>
</feature>
<dbReference type="PANTHER" id="PTHR11594">
    <property type="entry name" value="40S RIBOSOMAL PROTEIN S27"/>
    <property type="match status" value="1"/>
</dbReference>
<dbReference type="AlphaFoldDB" id="A0A1Z5TJ81"/>
<accession>A0A1Z5TJ81</accession>
<dbReference type="Pfam" id="PF01667">
    <property type="entry name" value="Ribosomal_S27e"/>
    <property type="match status" value="1"/>
</dbReference>
<evidence type="ECO:0000256" key="2">
    <source>
        <dbReference type="ARBA" id="ARBA00010919"/>
    </source>
</evidence>
<keyword evidence="5" id="KW-0687">Ribonucleoprotein</keyword>
<dbReference type="SUPFAM" id="SSF57829">
    <property type="entry name" value="Zn-binding ribosomal proteins"/>
    <property type="match status" value="1"/>
</dbReference>
<keyword evidence="3" id="KW-0862">Zinc</keyword>
<evidence type="ECO:0000256" key="4">
    <source>
        <dbReference type="ARBA" id="ARBA00022980"/>
    </source>
</evidence>
<dbReference type="Gene3D" id="2.20.25.100">
    <property type="entry name" value="Zn-binding ribosomal proteins"/>
    <property type="match status" value="1"/>
</dbReference>
<dbReference type="GO" id="GO:0006412">
    <property type="term" value="P:translation"/>
    <property type="evidence" value="ECO:0007669"/>
    <property type="project" value="InterPro"/>
</dbReference>
<reference evidence="7 8" key="1">
    <citation type="submission" date="2017-01" db="EMBL/GenBank/DDBJ databases">
        <title>The recent genome duplication of the halophilic yeast Hortaea werneckii: insights from long-read sequencing.</title>
        <authorList>
            <person name="Sinha S."/>
            <person name="Flibotte S."/>
            <person name="Neira M."/>
            <person name="Lenassi M."/>
            <person name="Gostincar C."/>
            <person name="Stajich J.E."/>
            <person name="Nislow C.E."/>
        </authorList>
    </citation>
    <scope>NUCLEOTIDE SEQUENCE [LARGE SCALE GENOMIC DNA]</scope>
    <source>
        <strain evidence="7 8">EXF-2000</strain>
    </source>
</reference>
<name>A0A1Z5TJ81_HORWE</name>
<organism evidence="7 8">
    <name type="scientific">Hortaea werneckii EXF-2000</name>
    <dbReference type="NCBI Taxonomy" id="1157616"/>
    <lineage>
        <taxon>Eukaryota</taxon>
        <taxon>Fungi</taxon>
        <taxon>Dikarya</taxon>
        <taxon>Ascomycota</taxon>
        <taxon>Pezizomycotina</taxon>
        <taxon>Dothideomycetes</taxon>
        <taxon>Dothideomycetidae</taxon>
        <taxon>Mycosphaerellales</taxon>
        <taxon>Teratosphaeriaceae</taxon>
        <taxon>Hortaea</taxon>
    </lineage>
</organism>
<dbReference type="STRING" id="1157616.A0A1Z5TJ81"/>
<comment type="cofactor">
    <cofactor evidence="1">
        <name>Zn(2+)</name>
        <dbReference type="ChEBI" id="CHEBI:29105"/>
    </cofactor>
</comment>
<keyword evidence="8" id="KW-1185">Reference proteome</keyword>
<dbReference type="GO" id="GO:0005840">
    <property type="term" value="C:ribosome"/>
    <property type="evidence" value="ECO:0007669"/>
    <property type="project" value="UniProtKB-KW"/>
</dbReference>
<dbReference type="InterPro" id="IPR023407">
    <property type="entry name" value="Ribosomal_eS27_Zn-bd_dom_sf"/>
</dbReference>
<comment type="similarity">
    <text evidence="2">Belongs to the eukaryotic ribosomal protein eS27 family.</text>
</comment>
<protein>
    <submittedName>
        <fullName evidence="7">Uncharacterized protein</fullName>
    </submittedName>
</protein>
<dbReference type="InterPro" id="IPR011332">
    <property type="entry name" value="Ribosomal_zn-bd"/>
</dbReference>
<evidence type="ECO:0000256" key="3">
    <source>
        <dbReference type="ARBA" id="ARBA00022833"/>
    </source>
</evidence>
<dbReference type="GO" id="GO:0003735">
    <property type="term" value="F:structural constituent of ribosome"/>
    <property type="evidence" value="ECO:0007669"/>
    <property type="project" value="InterPro"/>
</dbReference>
<dbReference type="EMBL" id="MUNK01000036">
    <property type="protein sequence ID" value="OTA36076.1"/>
    <property type="molecule type" value="Genomic_DNA"/>
</dbReference>
<feature type="compositionally biased region" description="Low complexity" evidence="6">
    <location>
        <begin position="160"/>
        <end position="173"/>
    </location>
</feature>
<gene>
    <name evidence="7" type="ORF">BTJ68_03618</name>
</gene>